<feature type="compositionally biased region" description="Basic and acidic residues" evidence="1">
    <location>
        <begin position="57"/>
        <end position="66"/>
    </location>
</feature>
<dbReference type="EMBL" id="QZWZ01000051">
    <property type="protein sequence ID" value="RJT28481.1"/>
    <property type="molecule type" value="Genomic_DNA"/>
</dbReference>
<feature type="compositionally biased region" description="Polar residues" evidence="1">
    <location>
        <begin position="40"/>
        <end position="54"/>
    </location>
</feature>
<reference evidence="2 3" key="1">
    <citation type="submission" date="2018-09" db="EMBL/GenBank/DDBJ databases">
        <title>Mesorhizobium carmichaelinearum sp. nov. isolated from Carmichaelinea spp. root nodules in New Zealand.</title>
        <authorList>
            <person name="De Meyer S.E."/>
        </authorList>
    </citation>
    <scope>NUCLEOTIDE SEQUENCE [LARGE SCALE GENOMIC DNA]</scope>
    <source>
        <strain evidence="2 3">ICMP19557</strain>
    </source>
</reference>
<feature type="region of interest" description="Disordered" evidence="1">
    <location>
        <begin position="40"/>
        <end position="73"/>
    </location>
</feature>
<dbReference type="Proteomes" id="UP000272706">
    <property type="component" value="Unassembled WGS sequence"/>
</dbReference>
<dbReference type="GO" id="GO:0006355">
    <property type="term" value="P:regulation of DNA-templated transcription"/>
    <property type="evidence" value="ECO:0007669"/>
    <property type="project" value="InterPro"/>
</dbReference>
<evidence type="ECO:0000313" key="3">
    <source>
        <dbReference type="Proteomes" id="UP000272706"/>
    </source>
</evidence>
<organism evidence="2 3">
    <name type="scientific">Mesorhizobium waimense</name>
    <dbReference type="NCBI Taxonomy" id="1300307"/>
    <lineage>
        <taxon>Bacteria</taxon>
        <taxon>Pseudomonadati</taxon>
        <taxon>Pseudomonadota</taxon>
        <taxon>Alphaproteobacteria</taxon>
        <taxon>Hyphomicrobiales</taxon>
        <taxon>Phyllobacteriaceae</taxon>
        <taxon>Mesorhizobium</taxon>
    </lineage>
</organism>
<comment type="caution">
    <text evidence="2">The sequence shown here is derived from an EMBL/GenBank/DDBJ whole genome shotgun (WGS) entry which is preliminary data.</text>
</comment>
<gene>
    <name evidence="2" type="ORF">D3227_34015</name>
</gene>
<dbReference type="OrthoDB" id="8079820at2"/>
<sequence length="113" mass="12708">MNEKSDRTANQLPLPALKPRARSDDPFSRNMAAIVKSSISETDNLEQQTRTQSARKAKAELERPKADGGTARLHTRIPVSQMIELQVHCARNRTTMQEVVQGLITEFLARQPK</sequence>
<keyword evidence="3" id="KW-1185">Reference proteome</keyword>
<feature type="region of interest" description="Disordered" evidence="1">
    <location>
        <begin position="1"/>
        <end position="27"/>
    </location>
</feature>
<evidence type="ECO:0000256" key="1">
    <source>
        <dbReference type="SAM" id="MobiDB-lite"/>
    </source>
</evidence>
<accession>A0A3A5K7D1</accession>
<dbReference type="InterPro" id="IPR013321">
    <property type="entry name" value="Arc_rbn_hlx_hlx"/>
</dbReference>
<dbReference type="InterPro" id="IPR010985">
    <property type="entry name" value="Ribbon_hlx_hlx"/>
</dbReference>
<dbReference type="Gene3D" id="1.10.1220.10">
    <property type="entry name" value="Met repressor-like"/>
    <property type="match status" value="1"/>
</dbReference>
<dbReference type="SUPFAM" id="SSF47598">
    <property type="entry name" value="Ribbon-helix-helix"/>
    <property type="match status" value="1"/>
</dbReference>
<dbReference type="RefSeq" id="WP_120018520.1">
    <property type="nucleotide sequence ID" value="NZ_QZWZ01000051.1"/>
</dbReference>
<name>A0A3A5K7D1_9HYPH</name>
<evidence type="ECO:0000313" key="2">
    <source>
        <dbReference type="EMBL" id="RJT28481.1"/>
    </source>
</evidence>
<proteinExistence type="predicted"/>
<protein>
    <submittedName>
        <fullName evidence="2">Uncharacterized protein</fullName>
    </submittedName>
</protein>
<dbReference type="AlphaFoldDB" id="A0A3A5K7D1"/>